<reference evidence="1" key="1">
    <citation type="submission" date="2023-09" db="EMBL/GenBank/DDBJ databases">
        <title>Flavobacterium sp. 20NA77.7 isolated from freshwater.</title>
        <authorList>
            <person name="Le V."/>
            <person name="Ko S.-R."/>
            <person name="Ahn C.-Y."/>
            <person name="Oh H.-M."/>
        </authorList>
    </citation>
    <scope>NUCLEOTIDE SEQUENCE</scope>
    <source>
        <strain evidence="1">20NA77.7</strain>
    </source>
</reference>
<dbReference type="SUPFAM" id="SSF49373">
    <property type="entry name" value="Invasin/intimin cell-adhesion fragments"/>
    <property type="match status" value="1"/>
</dbReference>
<evidence type="ECO:0000313" key="1">
    <source>
        <dbReference type="EMBL" id="WMW78466.1"/>
    </source>
</evidence>
<keyword evidence="2" id="KW-1185">Reference proteome</keyword>
<dbReference type="RefSeq" id="WP_309532770.1">
    <property type="nucleotide sequence ID" value="NZ_CP133721.1"/>
</dbReference>
<dbReference type="GO" id="GO:0016787">
    <property type="term" value="F:hydrolase activity"/>
    <property type="evidence" value="ECO:0007669"/>
    <property type="project" value="UniProtKB-KW"/>
</dbReference>
<dbReference type="Proteomes" id="UP001180481">
    <property type="component" value="Chromosome"/>
</dbReference>
<dbReference type="SUPFAM" id="SSF49785">
    <property type="entry name" value="Galactose-binding domain-like"/>
    <property type="match status" value="1"/>
</dbReference>
<dbReference type="EMBL" id="CP133721">
    <property type="protein sequence ID" value="WMW78466.1"/>
    <property type="molecule type" value="Genomic_DNA"/>
</dbReference>
<keyword evidence="1" id="KW-0378">Hydrolase</keyword>
<name>A0ABY9RBX8_9FLAO</name>
<gene>
    <name evidence="1" type="ORF">RF683_03185</name>
</gene>
<sequence>MKKNKNLLVNSWYLLFVMFFNLSCDRELSEDAQLATFSKNPNVFIDEFSAGLGYGAFSGSKYSAFSVDTQVKYQGTSSMRFDVPNEGDPAGSYAGGAFIDQTGRNLTEYDALTFWIKSSHAASLNEIGFGMDFGQNKFRVTLENVSINTNWQKVIIPIPDASKLTIEKGMFWYSEGPENGLGYTFWIDNVKYEKLGTIAQGASLILNGSNVTQTTFVGMETNITGVKATFNMPNGVNQNLTISPAYLNFTSSNPNTATVNSSGVVSSINAGTSVVTANFNGVPTTGSMTINCLGTFTPAPTPTRNQANVISVFSDTYSNIPVNYYNGYWQPWQTTTSNDFTVQGNNVLHYTNFNFVGIEFSSPTVNATNMTHLHIDAFIPGTIAPGRQLRVKVVDFGANGVFSGGDDTSHSTTFTVPTLVSQSWIPIDIPFTAMSGLSGRAHLAQIILEGGDGSSIYIDNVYLYN</sequence>
<dbReference type="InterPro" id="IPR008979">
    <property type="entry name" value="Galactose-bd-like_sf"/>
</dbReference>
<dbReference type="Gene3D" id="2.60.120.430">
    <property type="entry name" value="Galactose-binding lectin"/>
    <property type="match status" value="1"/>
</dbReference>
<evidence type="ECO:0000313" key="2">
    <source>
        <dbReference type="Proteomes" id="UP001180481"/>
    </source>
</evidence>
<protein>
    <submittedName>
        <fullName evidence="1">Glycosyl hydrolase family 16</fullName>
    </submittedName>
</protein>
<proteinExistence type="predicted"/>
<organism evidence="1 2">
    <name type="scientific">Flavobacterium nakdongensis</name>
    <dbReference type="NCBI Taxonomy" id="3073563"/>
    <lineage>
        <taxon>Bacteria</taxon>
        <taxon>Pseudomonadati</taxon>
        <taxon>Bacteroidota</taxon>
        <taxon>Flavobacteriia</taxon>
        <taxon>Flavobacteriales</taxon>
        <taxon>Flavobacteriaceae</taxon>
        <taxon>Flavobacterium</taxon>
    </lineage>
</organism>
<dbReference type="Gene3D" id="2.60.40.1080">
    <property type="match status" value="1"/>
</dbReference>
<accession>A0ABY9RBX8</accession>
<dbReference type="InterPro" id="IPR008964">
    <property type="entry name" value="Invasin/intimin_cell_adhesion"/>
</dbReference>